<sequence length="118" mass="13386">MTRTLVKWCDDRVVDGKGAGLAHICVSFLRANGQDAHVYDSLAPHPFAVQAMLEVGEELRDLVVLAESTEDDLIVDLDDFDLDNPLEDYEDLYNEERIHRFRSARERIAQLVSNGEII</sequence>
<protein>
    <submittedName>
        <fullName evidence="1">Uncharacterized protein</fullName>
    </submittedName>
</protein>
<gene>
    <name evidence="1" type="ORF">FRD01_23120</name>
</gene>
<dbReference type="AlphaFoldDB" id="A0A5B8Y149"/>
<evidence type="ECO:0000313" key="1">
    <source>
        <dbReference type="EMBL" id="QED30073.1"/>
    </source>
</evidence>
<proteinExistence type="predicted"/>
<dbReference type="Proteomes" id="UP000321595">
    <property type="component" value="Chromosome"/>
</dbReference>
<name>A0A5B8Y149_9DELT</name>
<organism evidence="1 2">
    <name type="scientific">Microvenator marinus</name>
    <dbReference type="NCBI Taxonomy" id="2600177"/>
    <lineage>
        <taxon>Bacteria</taxon>
        <taxon>Deltaproteobacteria</taxon>
        <taxon>Bradymonadales</taxon>
        <taxon>Microvenatoraceae</taxon>
        <taxon>Microvenator</taxon>
    </lineage>
</organism>
<dbReference type="RefSeq" id="WP_146963436.1">
    <property type="nucleotide sequence ID" value="NZ_CP042467.1"/>
</dbReference>
<dbReference type="EMBL" id="CP042467">
    <property type="protein sequence ID" value="QED30073.1"/>
    <property type="molecule type" value="Genomic_DNA"/>
</dbReference>
<evidence type="ECO:0000313" key="2">
    <source>
        <dbReference type="Proteomes" id="UP000321595"/>
    </source>
</evidence>
<dbReference type="KEGG" id="bbae:FRD01_23120"/>
<accession>A0A5B8Y149</accession>
<keyword evidence="2" id="KW-1185">Reference proteome</keyword>
<reference evidence="1 2" key="1">
    <citation type="submission" date="2019-08" db="EMBL/GenBank/DDBJ databases">
        <authorList>
            <person name="Liang Q."/>
        </authorList>
    </citation>
    <scope>NUCLEOTIDE SEQUENCE [LARGE SCALE GENOMIC DNA]</scope>
    <source>
        <strain evidence="1 2">V1718</strain>
    </source>
</reference>